<sequence length="221" mass="23860">MKKNRVLTLLVSSIFILSVVGYSSATPAASPPDTPVKIIASEDYPSYGSVDALSERADTIVKGNVIQTRVEALDDRGQADSQDQNHMNAAGSAADAQVSFDKIYTIYTVQVTESYKGGYTAGDRLEVKQLGGQLGNTEIVNDDSLKLMQTKDYVLFLETYADTPASLLNSVQSLYVVKPASKSNQASQQSQSEVIVSANPENDLTLSLSELQQIKNEQSNP</sequence>
<organism evidence="2 3">
    <name type="scientific">Paenibacillus polysaccharolyticus</name>
    <dbReference type="NCBI Taxonomy" id="582692"/>
    <lineage>
        <taxon>Bacteria</taxon>
        <taxon>Bacillati</taxon>
        <taxon>Bacillota</taxon>
        <taxon>Bacilli</taxon>
        <taxon>Bacillales</taxon>
        <taxon>Paenibacillaceae</taxon>
        <taxon>Paenibacillus</taxon>
    </lineage>
</organism>
<gene>
    <name evidence="2" type="ORF">SAMN05720606_109105</name>
</gene>
<feature type="chain" id="PRO_5011712042" evidence="1">
    <location>
        <begin position="26"/>
        <end position="221"/>
    </location>
</feature>
<dbReference type="AlphaFoldDB" id="A0A1G5IRL4"/>
<accession>A0A1G5IRL4</accession>
<keyword evidence="1" id="KW-0732">Signal</keyword>
<proteinExistence type="predicted"/>
<dbReference type="Proteomes" id="UP000198538">
    <property type="component" value="Unassembled WGS sequence"/>
</dbReference>
<evidence type="ECO:0000313" key="2">
    <source>
        <dbReference type="EMBL" id="SCY78400.1"/>
    </source>
</evidence>
<evidence type="ECO:0000313" key="3">
    <source>
        <dbReference type="Proteomes" id="UP000198538"/>
    </source>
</evidence>
<keyword evidence="3" id="KW-1185">Reference proteome</keyword>
<dbReference type="RefSeq" id="WP_090920830.1">
    <property type="nucleotide sequence ID" value="NZ_FMVM01000009.1"/>
</dbReference>
<reference evidence="3" key="1">
    <citation type="submission" date="2016-10" db="EMBL/GenBank/DDBJ databases">
        <authorList>
            <person name="Varghese N."/>
            <person name="Submissions S."/>
        </authorList>
    </citation>
    <scope>NUCLEOTIDE SEQUENCE [LARGE SCALE GENOMIC DNA]</scope>
    <source>
        <strain evidence="3">BL9</strain>
    </source>
</reference>
<dbReference type="EMBL" id="FMVM01000009">
    <property type="protein sequence ID" value="SCY78400.1"/>
    <property type="molecule type" value="Genomic_DNA"/>
</dbReference>
<evidence type="ECO:0000256" key="1">
    <source>
        <dbReference type="SAM" id="SignalP"/>
    </source>
</evidence>
<protein>
    <submittedName>
        <fullName evidence="2">Uncharacterized protein</fullName>
    </submittedName>
</protein>
<name>A0A1G5IRL4_9BACL</name>
<feature type="signal peptide" evidence="1">
    <location>
        <begin position="1"/>
        <end position="25"/>
    </location>
</feature>